<dbReference type="InterPro" id="IPR025948">
    <property type="entry name" value="HTH-like_dom"/>
</dbReference>
<evidence type="ECO:0000259" key="1">
    <source>
        <dbReference type="Pfam" id="PF13276"/>
    </source>
</evidence>
<comment type="caution">
    <text evidence="2">The sequence shown here is derived from an EMBL/GenBank/DDBJ whole genome shotgun (WGS) entry which is preliminary data.</text>
</comment>
<sequence length="85" mass="10254">MTHAERLHRVEPHHPELPVIRQCELLAVARSTVYYPRKPLVSEDDLTLMRRLDEIHLQYPFLGSRRLRDALEQEGRFVNRKRIQR</sequence>
<dbReference type="EMBL" id="AUZY01005996">
    <property type="protein sequence ID" value="EQD55932.1"/>
    <property type="molecule type" value="Genomic_DNA"/>
</dbReference>
<feature type="non-terminal residue" evidence="2">
    <location>
        <position position="85"/>
    </location>
</feature>
<dbReference type="Pfam" id="PF13276">
    <property type="entry name" value="HTH_21"/>
    <property type="match status" value="1"/>
</dbReference>
<evidence type="ECO:0000313" key="2">
    <source>
        <dbReference type="EMBL" id="EQD55932.1"/>
    </source>
</evidence>
<dbReference type="AlphaFoldDB" id="T1AFJ0"/>
<reference evidence="2" key="2">
    <citation type="journal article" date="2014" name="ISME J.">
        <title>Microbial stratification in low pH oxic and suboxic macroscopic growths along an acid mine drainage.</title>
        <authorList>
            <person name="Mendez-Garcia C."/>
            <person name="Mesa V."/>
            <person name="Sprenger R.R."/>
            <person name="Richter M."/>
            <person name="Diez M.S."/>
            <person name="Solano J."/>
            <person name="Bargiela R."/>
            <person name="Golyshina O.V."/>
            <person name="Manteca A."/>
            <person name="Ramos J.L."/>
            <person name="Gallego J.R."/>
            <person name="Llorente I."/>
            <person name="Martins Dos Santos V.A."/>
            <person name="Jensen O.N."/>
            <person name="Pelaez A.I."/>
            <person name="Sanchez J."/>
            <person name="Ferrer M."/>
        </authorList>
    </citation>
    <scope>NUCLEOTIDE SEQUENCE</scope>
</reference>
<protein>
    <submittedName>
        <fullName evidence="2">Transposase</fullName>
    </submittedName>
</protein>
<organism evidence="2">
    <name type="scientific">mine drainage metagenome</name>
    <dbReference type="NCBI Taxonomy" id="410659"/>
    <lineage>
        <taxon>unclassified sequences</taxon>
        <taxon>metagenomes</taxon>
        <taxon>ecological metagenomes</taxon>
    </lineage>
</organism>
<proteinExistence type="predicted"/>
<accession>T1AFJ0</accession>
<name>T1AFJ0_9ZZZZ</name>
<gene>
    <name evidence="2" type="ORF">B1B_09134</name>
</gene>
<reference evidence="2" key="1">
    <citation type="submission" date="2013-08" db="EMBL/GenBank/DDBJ databases">
        <authorList>
            <person name="Mendez C."/>
            <person name="Richter M."/>
            <person name="Ferrer M."/>
            <person name="Sanchez J."/>
        </authorList>
    </citation>
    <scope>NUCLEOTIDE SEQUENCE</scope>
</reference>
<feature type="domain" description="HTH-like" evidence="1">
    <location>
        <begin position="43"/>
        <end position="85"/>
    </location>
</feature>